<organism evidence="2 3">
    <name type="scientific">Trichinella zimbabwensis</name>
    <dbReference type="NCBI Taxonomy" id="268475"/>
    <lineage>
        <taxon>Eukaryota</taxon>
        <taxon>Metazoa</taxon>
        <taxon>Ecdysozoa</taxon>
        <taxon>Nematoda</taxon>
        <taxon>Enoplea</taxon>
        <taxon>Dorylaimia</taxon>
        <taxon>Trichinellida</taxon>
        <taxon>Trichinellidae</taxon>
        <taxon>Trichinella</taxon>
    </lineage>
</organism>
<feature type="region of interest" description="Disordered" evidence="1">
    <location>
        <begin position="1"/>
        <end position="25"/>
    </location>
</feature>
<dbReference type="EMBL" id="JYDP01000216">
    <property type="protein sequence ID" value="KRZ02762.1"/>
    <property type="molecule type" value="Genomic_DNA"/>
</dbReference>
<comment type="caution">
    <text evidence="2">The sequence shown here is derived from an EMBL/GenBank/DDBJ whole genome shotgun (WGS) entry which is preliminary data.</text>
</comment>
<dbReference type="AlphaFoldDB" id="A0A0V1GXW1"/>
<gene>
    <name evidence="2" type="ORF">T11_6477</name>
</gene>
<name>A0A0V1GXW1_9BILA</name>
<keyword evidence="3" id="KW-1185">Reference proteome</keyword>
<dbReference type="Proteomes" id="UP000055024">
    <property type="component" value="Unassembled WGS sequence"/>
</dbReference>
<reference evidence="2 3" key="1">
    <citation type="submission" date="2015-01" db="EMBL/GenBank/DDBJ databases">
        <title>Evolution of Trichinella species and genotypes.</title>
        <authorList>
            <person name="Korhonen P.K."/>
            <person name="Edoardo P."/>
            <person name="Giuseppe L.R."/>
            <person name="Gasser R.B."/>
        </authorList>
    </citation>
    <scope>NUCLEOTIDE SEQUENCE [LARGE SCALE GENOMIC DNA]</scope>
    <source>
        <strain evidence="2">ISS1029</strain>
    </source>
</reference>
<sequence>MFLHNLPPQLGGKYPPSEATAASPDLVTSSLESNIQAQSSVFGQHARLNKNEQLKFQFYNLNAIVTLKHI</sequence>
<protein>
    <submittedName>
        <fullName evidence="2">Uncharacterized protein</fullName>
    </submittedName>
</protein>
<accession>A0A0V1GXW1</accession>
<proteinExistence type="predicted"/>
<evidence type="ECO:0000313" key="2">
    <source>
        <dbReference type="EMBL" id="KRZ02762.1"/>
    </source>
</evidence>
<evidence type="ECO:0000256" key="1">
    <source>
        <dbReference type="SAM" id="MobiDB-lite"/>
    </source>
</evidence>
<evidence type="ECO:0000313" key="3">
    <source>
        <dbReference type="Proteomes" id="UP000055024"/>
    </source>
</evidence>